<dbReference type="InterPro" id="IPR036047">
    <property type="entry name" value="F-box-like_dom_sf"/>
</dbReference>
<dbReference type="PANTHER" id="PTHR24198:SF165">
    <property type="entry name" value="ANKYRIN REPEAT-CONTAINING PROTEIN-RELATED"/>
    <property type="match status" value="1"/>
</dbReference>
<dbReference type="SUPFAM" id="SSF48403">
    <property type="entry name" value="Ankyrin repeat"/>
    <property type="match status" value="2"/>
</dbReference>
<dbReference type="InterPro" id="IPR001810">
    <property type="entry name" value="F-box_dom"/>
</dbReference>
<dbReference type="STRING" id="42251.A0A2T6ZD63"/>
<sequence length="382" mass="43019">MAFVRLPNELVHRVAEFLPPPDINSLRRTSTRFAALFSVGIVNITCEQKDRDWCIKLVRFYARKGNVAIVRRILQRAAETIQYRKDPTVLEGFVRDERDENPFLTLYKAGIKINAMYGPFNEQPIHWAVEHGRLEVLRVLLADPEIDVNCMTSYGYPPLVLAVTNQQEGAVRMLLEDPRVAGIMGGSRKEGAIHLAAAEGNVNIVKMLLNDPRYKNFRGLDNNGSPLLHASAKRGHSKVVKILLEHGRVDINQKDIWGSTPFGLAFFYRNADVITLLLKDPRVEVRAHDSDIDYRESPNIGESLLHHAARDGDCAVKVTRALLEDDKGRFNINQLDYQGRTPLHLASFNGGVNLMKLLVWKSQVDVNVVDCRGQTALHVACK</sequence>
<name>A0A2T6ZD63_TUBBO</name>
<dbReference type="Gene3D" id="1.25.40.20">
    <property type="entry name" value="Ankyrin repeat-containing domain"/>
    <property type="match status" value="2"/>
</dbReference>
<proteinExistence type="predicted"/>
<feature type="domain" description="F-box" evidence="4">
    <location>
        <begin position="1"/>
        <end position="36"/>
    </location>
</feature>
<evidence type="ECO:0000313" key="5">
    <source>
        <dbReference type="EMBL" id="PUU73435.1"/>
    </source>
</evidence>
<dbReference type="SUPFAM" id="SSF81383">
    <property type="entry name" value="F-box domain"/>
    <property type="match status" value="1"/>
</dbReference>
<dbReference type="Proteomes" id="UP000244722">
    <property type="component" value="Unassembled WGS sequence"/>
</dbReference>
<dbReference type="OrthoDB" id="20872at2759"/>
<feature type="repeat" description="ANK" evidence="3">
    <location>
        <begin position="338"/>
        <end position="359"/>
    </location>
</feature>
<organism evidence="5 6">
    <name type="scientific">Tuber borchii</name>
    <name type="common">White truffle</name>
    <dbReference type="NCBI Taxonomy" id="42251"/>
    <lineage>
        <taxon>Eukaryota</taxon>
        <taxon>Fungi</taxon>
        <taxon>Dikarya</taxon>
        <taxon>Ascomycota</taxon>
        <taxon>Pezizomycotina</taxon>
        <taxon>Pezizomycetes</taxon>
        <taxon>Pezizales</taxon>
        <taxon>Tuberaceae</taxon>
        <taxon>Tuber</taxon>
    </lineage>
</organism>
<dbReference type="PROSITE" id="PS50297">
    <property type="entry name" value="ANK_REP_REGION"/>
    <property type="match status" value="2"/>
</dbReference>
<dbReference type="PROSITE" id="PS50088">
    <property type="entry name" value="ANK_REPEAT"/>
    <property type="match status" value="2"/>
</dbReference>
<dbReference type="Pfam" id="PF00646">
    <property type="entry name" value="F-box"/>
    <property type="match status" value="1"/>
</dbReference>
<evidence type="ECO:0000259" key="4">
    <source>
        <dbReference type="PROSITE" id="PS50181"/>
    </source>
</evidence>
<dbReference type="InterPro" id="IPR036770">
    <property type="entry name" value="Ankyrin_rpt-contain_sf"/>
</dbReference>
<dbReference type="Pfam" id="PF12796">
    <property type="entry name" value="Ank_2"/>
    <property type="match status" value="3"/>
</dbReference>
<dbReference type="SMART" id="SM00256">
    <property type="entry name" value="FBOX"/>
    <property type="match status" value="1"/>
</dbReference>
<keyword evidence="1" id="KW-0677">Repeat</keyword>
<feature type="repeat" description="ANK" evidence="3">
    <location>
        <begin position="223"/>
        <end position="247"/>
    </location>
</feature>
<evidence type="ECO:0000313" key="6">
    <source>
        <dbReference type="Proteomes" id="UP000244722"/>
    </source>
</evidence>
<gene>
    <name evidence="5" type="ORF">B9Z19DRAFT_1034878</name>
</gene>
<evidence type="ECO:0000256" key="3">
    <source>
        <dbReference type="PROSITE-ProRule" id="PRU00023"/>
    </source>
</evidence>
<keyword evidence="2 3" id="KW-0040">ANK repeat</keyword>
<comment type="caution">
    <text evidence="5">The sequence shown here is derived from an EMBL/GenBank/DDBJ whole genome shotgun (WGS) entry which is preliminary data.</text>
</comment>
<feature type="non-terminal residue" evidence="5">
    <location>
        <position position="382"/>
    </location>
</feature>
<protein>
    <submittedName>
        <fullName evidence="5">Ankyrin repeat-containing domain protein</fullName>
    </submittedName>
</protein>
<keyword evidence="6" id="KW-1185">Reference proteome</keyword>
<reference evidence="5 6" key="1">
    <citation type="submission" date="2017-04" db="EMBL/GenBank/DDBJ databases">
        <title>Draft genome sequence of Tuber borchii Vittad., a whitish edible truffle.</title>
        <authorList>
            <consortium name="DOE Joint Genome Institute"/>
            <person name="Murat C."/>
            <person name="Kuo A."/>
            <person name="Barry K.W."/>
            <person name="Clum A."/>
            <person name="Dockter R.B."/>
            <person name="Fauchery L."/>
            <person name="Iotti M."/>
            <person name="Kohler A."/>
            <person name="Labutti K."/>
            <person name="Lindquist E.A."/>
            <person name="Lipzen A."/>
            <person name="Ohm R.A."/>
            <person name="Wang M."/>
            <person name="Grigoriev I.V."/>
            <person name="Zambonelli A."/>
            <person name="Martin F.M."/>
        </authorList>
    </citation>
    <scope>NUCLEOTIDE SEQUENCE [LARGE SCALE GENOMIC DNA]</scope>
    <source>
        <strain evidence="5 6">Tbo3840</strain>
    </source>
</reference>
<dbReference type="SMART" id="SM00248">
    <property type="entry name" value="ANK"/>
    <property type="match status" value="7"/>
</dbReference>
<dbReference type="CDD" id="cd09917">
    <property type="entry name" value="F-box_SF"/>
    <property type="match status" value="1"/>
</dbReference>
<dbReference type="PANTHER" id="PTHR24198">
    <property type="entry name" value="ANKYRIN REPEAT AND PROTEIN KINASE DOMAIN-CONTAINING PROTEIN"/>
    <property type="match status" value="1"/>
</dbReference>
<dbReference type="EMBL" id="NESQ01000377">
    <property type="protein sequence ID" value="PUU73435.1"/>
    <property type="molecule type" value="Genomic_DNA"/>
</dbReference>
<accession>A0A2T6ZD63</accession>
<dbReference type="PROSITE" id="PS50181">
    <property type="entry name" value="FBOX"/>
    <property type="match status" value="1"/>
</dbReference>
<dbReference type="InterPro" id="IPR002110">
    <property type="entry name" value="Ankyrin_rpt"/>
</dbReference>
<evidence type="ECO:0000256" key="2">
    <source>
        <dbReference type="ARBA" id="ARBA00023043"/>
    </source>
</evidence>
<evidence type="ECO:0000256" key="1">
    <source>
        <dbReference type="ARBA" id="ARBA00022737"/>
    </source>
</evidence>
<dbReference type="AlphaFoldDB" id="A0A2T6ZD63"/>
<dbReference type="GO" id="GO:0005737">
    <property type="term" value="C:cytoplasm"/>
    <property type="evidence" value="ECO:0007669"/>
    <property type="project" value="TreeGrafter"/>
</dbReference>